<name>A0AA88E598_FICCA</name>
<dbReference type="Proteomes" id="UP001187192">
    <property type="component" value="Unassembled WGS sequence"/>
</dbReference>
<dbReference type="EMBL" id="BTGU01000346">
    <property type="protein sequence ID" value="GMN66625.1"/>
    <property type="molecule type" value="Genomic_DNA"/>
</dbReference>
<evidence type="ECO:0000313" key="2">
    <source>
        <dbReference type="Proteomes" id="UP001187192"/>
    </source>
</evidence>
<sequence length="277" mass="30319">MSKIFNTTPDVVVRRGRPCTVSLHLVTCKKEAPQSDGDTSGVSANGTLMLKSVVVLVSKQRGRALARKNCPYLNRWADPLFIGVPHGLGCLGDPVRLNSECSMRGTQRHASVGRGDEYCLVRGDMTRAIRDPQSRRCSAVVGEMLGNAVRANKTGPDHVPLWVGSGERQVLREGYLTARHARGPQNIKIIDEAHYEPSTRALRAFPIRSGRGCSRMSQPTRVIAHCFEGVGASAFFTICETLPRDVEKIREGTSSTDSSDTTDRTLDDLSDVWGSRI</sequence>
<organism evidence="1 2">
    <name type="scientific">Ficus carica</name>
    <name type="common">Common fig</name>
    <dbReference type="NCBI Taxonomy" id="3494"/>
    <lineage>
        <taxon>Eukaryota</taxon>
        <taxon>Viridiplantae</taxon>
        <taxon>Streptophyta</taxon>
        <taxon>Embryophyta</taxon>
        <taxon>Tracheophyta</taxon>
        <taxon>Spermatophyta</taxon>
        <taxon>Magnoliopsida</taxon>
        <taxon>eudicotyledons</taxon>
        <taxon>Gunneridae</taxon>
        <taxon>Pentapetalae</taxon>
        <taxon>rosids</taxon>
        <taxon>fabids</taxon>
        <taxon>Rosales</taxon>
        <taxon>Moraceae</taxon>
        <taxon>Ficeae</taxon>
        <taxon>Ficus</taxon>
    </lineage>
</organism>
<comment type="caution">
    <text evidence="1">The sequence shown here is derived from an EMBL/GenBank/DDBJ whole genome shotgun (WGS) entry which is preliminary data.</text>
</comment>
<proteinExistence type="predicted"/>
<gene>
    <name evidence="1" type="ORF">TIFTF001_035684</name>
</gene>
<accession>A0AA88E598</accession>
<protein>
    <submittedName>
        <fullName evidence="1">Uncharacterized protein</fullName>
    </submittedName>
</protein>
<evidence type="ECO:0000313" key="1">
    <source>
        <dbReference type="EMBL" id="GMN66625.1"/>
    </source>
</evidence>
<reference evidence="1" key="1">
    <citation type="submission" date="2023-07" db="EMBL/GenBank/DDBJ databases">
        <title>draft genome sequence of fig (Ficus carica).</title>
        <authorList>
            <person name="Takahashi T."/>
            <person name="Nishimura K."/>
        </authorList>
    </citation>
    <scope>NUCLEOTIDE SEQUENCE</scope>
</reference>
<keyword evidence="2" id="KW-1185">Reference proteome</keyword>
<dbReference type="AlphaFoldDB" id="A0AA88E598"/>